<dbReference type="EMBL" id="LAZR01048508">
    <property type="protein sequence ID" value="KKK91763.1"/>
    <property type="molecule type" value="Genomic_DNA"/>
</dbReference>
<accession>A0A0F8ZDB6</accession>
<name>A0A0F8ZDB6_9ZZZZ</name>
<feature type="non-terminal residue" evidence="1">
    <location>
        <position position="44"/>
    </location>
</feature>
<sequence length="44" mass="4918">MNSLETRILDRIMNIDRNRTFDRTTDSLEAIANALGIGPGVGLW</sequence>
<protein>
    <submittedName>
        <fullName evidence="1">Uncharacterized protein</fullName>
    </submittedName>
</protein>
<gene>
    <name evidence="1" type="ORF">LCGC14_2709660</name>
</gene>
<dbReference type="AlphaFoldDB" id="A0A0F8ZDB6"/>
<organism evidence="1">
    <name type="scientific">marine sediment metagenome</name>
    <dbReference type="NCBI Taxonomy" id="412755"/>
    <lineage>
        <taxon>unclassified sequences</taxon>
        <taxon>metagenomes</taxon>
        <taxon>ecological metagenomes</taxon>
    </lineage>
</organism>
<proteinExistence type="predicted"/>
<evidence type="ECO:0000313" key="1">
    <source>
        <dbReference type="EMBL" id="KKK91763.1"/>
    </source>
</evidence>
<reference evidence="1" key="1">
    <citation type="journal article" date="2015" name="Nature">
        <title>Complex archaea that bridge the gap between prokaryotes and eukaryotes.</title>
        <authorList>
            <person name="Spang A."/>
            <person name="Saw J.H."/>
            <person name="Jorgensen S.L."/>
            <person name="Zaremba-Niedzwiedzka K."/>
            <person name="Martijn J."/>
            <person name="Lind A.E."/>
            <person name="van Eijk R."/>
            <person name="Schleper C."/>
            <person name="Guy L."/>
            <person name="Ettema T.J."/>
        </authorList>
    </citation>
    <scope>NUCLEOTIDE SEQUENCE</scope>
</reference>
<comment type="caution">
    <text evidence="1">The sequence shown here is derived from an EMBL/GenBank/DDBJ whole genome shotgun (WGS) entry which is preliminary data.</text>
</comment>